<dbReference type="SMART" id="SM00066">
    <property type="entry name" value="GAL4"/>
    <property type="match status" value="1"/>
</dbReference>
<comment type="subcellular location">
    <subcellularLocation>
        <location evidence="1">Nucleus</location>
    </subcellularLocation>
</comment>
<dbReference type="GO" id="GO:0003677">
    <property type="term" value="F:DNA binding"/>
    <property type="evidence" value="ECO:0007669"/>
    <property type="project" value="InterPro"/>
</dbReference>
<dbReference type="GO" id="GO:0008270">
    <property type="term" value="F:zinc ion binding"/>
    <property type="evidence" value="ECO:0007669"/>
    <property type="project" value="InterPro"/>
</dbReference>
<keyword evidence="2" id="KW-0479">Metal-binding</keyword>
<proteinExistence type="predicted"/>
<dbReference type="Proteomes" id="UP000799291">
    <property type="component" value="Unassembled WGS sequence"/>
</dbReference>
<dbReference type="GO" id="GO:0006351">
    <property type="term" value="P:DNA-templated transcription"/>
    <property type="evidence" value="ECO:0007669"/>
    <property type="project" value="InterPro"/>
</dbReference>
<dbReference type="PROSITE" id="PS50048">
    <property type="entry name" value="ZN2_CY6_FUNGAL_2"/>
    <property type="match status" value="1"/>
</dbReference>
<feature type="region of interest" description="Disordered" evidence="4">
    <location>
        <begin position="859"/>
        <end position="880"/>
    </location>
</feature>
<dbReference type="PANTHER" id="PTHR31001:SF81">
    <property type="entry name" value="ZN(II)2CYS6 TRANSCRIPTION FACTOR"/>
    <property type="match status" value="1"/>
</dbReference>
<keyword evidence="3" id="KW-0539">Nucleus</keyword>
<evidence type="ECO:0000256" key="2">
    <source>
        <dbReference type="ARBA" id="ARBA00022723"/>
    </source>
</evidence>
<evidence type="ECO:0000313" key="6">
    <source>
        <dbReference type="EMBL" id="KAF2678841.1"/>
    </source>
</evidence>
<feature type="compositionally biased region" description="Basic and acidic residues" evidence="4">
    <location>
        <begin position="746"/>
        <end position="758"/>
    </location>
</feature>
<dbReference type="CDD" id="cd12148">
    <property type="entry name" value="fungal_TF_MHR"/>
    <property type="match status" value="1"/>
</dbReference>
<evidence type="ECO:0000313" key="7">
    <source>
        <dbReference type="Proteomes" id="UP000799291"/>
    </source>
</evidence>
<feature type="compositionally biased region" description="Polar residues" evidence="4">
    <location>
        <begin position="11"/>
        <end position="20"/>
    </location>
</feature>
<feature type="compositionally biased region" description="Basic residues" evidence="4">
    <location>
        <begin position="141"/>
        <end position="150"/>
    </location>
</feature>
<feature type="region of interest" description="Disordered" evidence="4">
    <location>
        <begin position="117"/>
        <end position="151"/>
    </location>
</feature>
<dbReference type="InterPro" id="IPR050613">
    <property type="entry name" value="Sec_Metabolite_Reg"/>
</dbReference>
<feature type="region of interest" description="Disordered" evidence="4">
    <location>
        <begin position="738"/>
        <end position="832"/>
    </location>
</feature>
<dbReference type="PANTHER" id="PTHR31001">
    <property type="entry name" value="UNCHARACTERIZED TRANSCRIPTIONAL REGULATORY PROTEIN"/>
    <property type="match status" value="1"/>
</dbReference>
<evidence type="ECO:0000256" key="3">
    <source>
        <dbReference type="ARBA" id="ARBA00023242"/>
    </source>
</evidence>
<protein>
    <recommendedName>
        <fullName evidence="5">Zn(2)-C6 fungal-type domain-containing protein</fullName>
    </recommendedName>
</protein>
<feature type="domain" description="Zn(2)-C6 fungal-type" evidence="5">
    <location>
        <begin position="49"/>
        <end position="80"/>
    </location>
</feature>
<gene>
    <name evidence="6" type="ORF">K458DRAFT_394485</name>
</gene>
<dbReference type="GO" id="GO:0000981">
    <property type="term" value="F:DNA-binding transcription factor activity, RNA polymerase II-specific"/>
    <property type="evidence" value="ECO:0007669"/>
    <property type="project" value="InterPro"/>
</dbReference>
<dbReference type="EMBL" id="MU005608">
    <property type="protein sequence ID" value="KAF2678841.1"/>
    <property type="molecule type" value="Genomic_DNA"/>
</dbReference>
<organism evidence="6 7">
    <name type="scientific">Lentithecium fluviatile CBS 122367</name>
    <dbReference type="NCBI Taxonomy" id="1168545"/>
    <lineage>
        <taxon>Eukaryota</taxon>
        <taxon>Fungi</taxon>
        <taxon>Dikarya</taxon>
        <taxon>Ascomycota</taxon>
        <taxon>Pezizomycotina</taxon>
        <taxon>Dothideomycetes</taxon>
        <taxon>Pleosporomycetidae</taxon>
        <taxon>Pleosporales</taxon>
        <taxon>Massarineae</taxon>
        <taxon>Lentitheciaceae</taxon>
        <taxon>Lentithecium</taxon>
    </lineage>
</organism>
<dbReference type="PROSITE" id="PS00463">
    <property type="entry name" value="ZN2_CY6_FUNGAL_1"/>
    <property type="match status" value="1"/>
</dbReference>
<dbReference type="Pfam" id="PF04082">
    <property type="entry name" value="Fungal_trans"/>
    <property type="match status" value="1"/>
</dbReference>
<accession>A0A6G1ILL8</accession>
<dbReference type="Gene3D" id="4.10.240.10">
    <property type="entry name" value="Zn(2)-C6 fungal-type DNA-binding domain"/>
    <property type="match status" value="1"/>
</dbReference>
<name>A0A6G1ILL8_9PLEO</name>
<reference evidence="6" key="1">
    <citation type="journal article" date="2020" name="Stud. Mycol.">
        <title>101 Dothideomycetes genomes: a test case for predicting lifestyles and emergence of pathogens.</title>
        <authorList>
            <person name="Haridas S."/>
            <person name="Albert R."/>
            <person name="Binder M."/>
            <person name="Bloem J."/>
            <person name="Labutti K."/>
            <person name="Salamov A."/>
            <person name="Andreopoulos B."/>
            <person name="Baker S."/>
            <person name="Barry K."/>
            <person name="Bills G."/>
            <person name="Bluhm B."/>
            <person name="Cannon C."/>
            <person name="Castanera R."/>
            <person name="Culley D."/>
            <person name="Daum C."/>
            <person name="Ezra D."/>
            <person name="Gonzalez J."/>
            <person name="Henrissat B."/>
            <person name="Kuo A."/>
            <person name="Liang C."/>
            <person name="Lipzen A."/>
            <person name="Lutzoni F."/>
            <person name="Magnuson J."/>
            <person name="Mondo S."/>
            <person name="Nolan M."/>
            <person name="Ohm R."/>
            <person name="Pangilinan J."/>
            <person name="Park H.-J."/>
            <person name="Ramirez L."/>
            <person name="Alfaro M."/>
            <person name="Sun H."/>
            <person name="Tritt A."/>
            <person name="Yoshinaga Y."/>
            <person name="Zwiers L.-H."/>
            <person name="Turgeon B."/>
            <person name="Goodwin S."/>
            <person name="Spatafora J."/>
            <person name="Crous P."/>
            <person name="Grigoriev I."/>
        </authorList>
    </citation>
    <scope>NUCLEOTIDE SEQUENCE</scope>
    <source>
        <strain evidence="6">CBS 122367</strain>
    </source>
</reference>
<dbReference type="InterPro" id="IPR036864">
    <property type="entry name" value="Zn2-C6_fun-type_DNA-bd_sf"/>
</dbReference>
<sequence>MSESAHVFNVARTTASSTENAHGVVDAPSTLAEGSRRRQQPQQARQLLSCTKCRERKVKCDRVKPCSACCARGAPKECHFIAEGGDYAHIQQSYEIRKLRAENLRLKERLRACKIPIEDDESDPAASPDSHSGERPAGTAQKRRAARQRRFQGSEWSDSIYFGSPGLANVVVDWANMNLAPMSTQSLAHLMPRGPEMYTTNSPPPYPFATLFKATPDECIPELLSCLPAEEDLLEYLDFFEKRVHICAFPHVPMEITRSEVERFLSDPWHNAKMCPDMLALLFAALALGAQHSAWDKSGGRWNAETMKKEMDKGNVYIAAAMQALRMASFMHKPTLLGIQALIMIGPFLTNSGRFLDAWTLFGTTIRLAHSIGLHRDHKYLDPAPPTQRECSIRQTLWWWMLHMDQEYSMTLGRPLGISGRGDCRPPLELTTNPTMLRFGEFVNQFTLLARQILSSDCLTNARIDEFTDFLKGLLDTMPEMLQFDESWLDERKEIPEWPLGAMAAVFYCKTHTYLILLNRQRSEKQTAQPYSHQASPVAKTASSYFHPANPAAPCQSSPASPKASLRGRALVLSSSEDLLTVFLFFHARVPAALICWTMGQQAFNSCMILLLDAMEMGDLSRIGKVEKAYVVFLQLQNNGVHELATLAVERISWGLAELGRMKNQAGAGGRMQPVVSARHGLPGRDSDIQGAAKSEAMQTGVMHDTVMGNTGMLLLEDPGLQAFVPEAFAPLTWALGKGGQGHGQRQREYGGHLDDAKPTSSSIEGAQVAAARSSEQVQGVQGSAPGSAPSRYATFGTAPGHPSLEQPQGLKSPTSPLPTPTGLMAEQQRRPTEVSLNQLPPPYLRHHSYPSLHHNAFPPIAPFSSRQRDAGPMAGMLGSQDADRESALDEELNMAKAMPRFVASQPLLQTLPEFATGSTTAAQPNPNVHPSWAARPAVPMSSLSDPALNYSQHLAGRGQDVPAGTLHDMPMPRWQCTLPLNLSSANGESASTTADQMEVEGWRRFLGANSGAG</sequence>
<feature type="region of interest" description="Disordered" evidence="4">
    <location>
        <begin position="1"/>
        <end position="25"/>
    </location>
</feature>
<dbReference type="AlphaFoldDB" id="A0A6G1ILL8"/>
<evidence type="ECO:0000259" key="5">
    <source>
        <dbReference type="PROSITE" id="PS50048"/>
    </source>
</evidence>
<dbReference type="Pfam" id="PF00172">
    <property type="entry name" value="Zn_clus"/>
    <property type="match status" value="1"/>
</dbReference>
<dbReference type="SUPFAM" id="SSF57701">
    <property type="entry name" value="Zn2/Cys6 DNA-binding domain"/>
    <property type="match status" value="1"/>
</dbReference>
<dbReference type="CDD" id="cd00067">
    <property type="entry name" value="GAL4"/>
    <property type="match status" value="1"/>
</dbReference>
<dbReference type="InterPro" id="IPR001138">
    <property type="entry name" value="Zn2Cys6_DnaBD"/>
</dbReference>
<evidence type="ECO:0000256" key="1">
    <source>
        <dbReference type="ARBA" id="ARBA00004123"/>
    </source>
</evidence>
<dbReference type="OrthoDB" id="1747771at2759"/>
<dbReference type="GO" id="GO:0005634">
    <property type="term" value="C:nucleus"/>
    <property type="evidence" value="ECO:0007669"/>
    <property type="project" value="UniProtKB-SubCell"/>
</dbReference>
<dbReference type="SMART" id="SM00906">
    <property type="entry name" value="Fungal_trans"/>
    <property type="match status" value="1"/>
</dbReference>
<keyword evidence="7" id="KW-1185">Reference proteome</keyword>
<dbReference type="InterPro" id="IPR007219">
    <property type="entry name" value="XnlR_reg_dom"/>
</dbReference>
<evidence type="ECO:0000256" key="4">
    <source>
        <dbReference type="SAM" id="MobiDB-lite"/>
    </source>
</evidence>